<evidence type="ECO:0000313" key="5">
    <source>
        <dbReference type="Proteomes" id="UP000050437"/>
    </source>
</evidence>
<dbReference type="EMBL" id="LKKS01000139">
    <property type="protein sequence ID" value="KPM58336.1"/>
    <property type="molecule type" value="Genomic_DNA"/>
</dbReference>
<dbReference type="PROSITE" id="PS01124">
    <property type="entry name" value="HTH_ARAC_FAMILY_2"/>
    <property type="match status" value="1"/>
</dbReference>
<keyword evidence="1" id="KW-0805">Transcription regulation</keyword>
<dbReference type="InterPro" id="IPR018060">
    <property type="entry name" value="HTH_AraC"/>
</dbReference>
<organism evidence="4 5">
    <name type="scientific">Pseudomonas putida</name>
    <name type="common">Arthrobacter siderocapsulatus</name>
    <dbReference type="NCBI Taxonomy" id="303"/>
    <lineage>
        <taxon>Bacteria</taxon>
        <taxon>Pseudomonadati</taxon>
        <taxon>Pseudomonadota</taxon>
        <taxon>Gammaproteobacteria</taxon>
        <taxon>Pseudomonadales</taxon>
        <taxon>Pseudomonadaceae</taxon>
        <taxon>Pseudomonas</taxon>
    </lineage>
</organism>
<reference evidence="4 5" key="1">
    <citation type="submission" date="2015-10" db="EMBL/GenBank/DDBJ databases">
        <title>Pseudomonas putida clinical strains.</title>
        <authorList>
            <person name="Molina L."/>
            <person name="Udaondo Z."/>
        </authorList>
    </citation>
    <scope>NUCLEOTIDE SEQUENCE [LARGE SCALE GENOMIC DNA]</scope>
    <source>
        <strain evidence="4 5">HB13667</strain>
    </source>
</reference>
<feature type="domain" description="HTH araC/xylS-type" evidence="3">
    <location>
        <begin position="217"/>
        <end position="315"/>
    </location>
</feature>
<gene>
    <name evidence="4" type="ORF">HB13667_28215</name>
</gene>
<sequence>MLTNPGLVAVLAYDGLCTFEFGIAVEIFGLPRPEFEFAWYTHRIVAVDPAPMHAAGGMQVIAEFGLESLVDAHTIIIPGWRSRDERPPQVLLDALRAAYQRGARLLSICSGVFVLAAAGLLDGKRATTHWRYTDELAARYPLIEVDPGVLYVHCGQLITSAGSAAGIDACLHLVSRDFGTQVANTVARRLVMAPQRSGGQTQFFPAPVAQKPRDDLAAVLEWATLHVGRPLTVKQLAAKALMSERTFLRRFIEATGITPKTWLLQVRMNVARELLESSPLSNEQIAERCGFASAESFRAAFRKIVGLAPMRYRAQFGNH</sequence>
<dbReference type="GO" id="GO:0043565">
    <property type="term" value="F:sequence-specific DNA binding"/>
    <property type="evidence" value="ECO:0007669"/>
    <property type="project" value="InterPro"/>
</dbReference>
<dbReference type="InterPro" id="IPR002818">
    <property type="entry name" value="DJ-1/PfpI"/>
</dbReference>
<keyword evidence="2" id="KW-0804">Transcription</keyword>
<accession>A0A0P7CBT6</accession>
<dbReference type="Proteomes" id="UP000050437">
    <property type="component" value="Unassembled WGS sequence"/>
</dbReference>
<dbReference type="SUPFAM" id="SSF46689">
    <property type="entry name" value="Homeodomain-like"/>
    <property type="match status" value="2"/>
</dbReference>
<dbReference type="Gene3D" id="3.40.50.880">
    <property type="match status" value="1"/>
</dbReference>
<dbReference type="PANTHER" id="PTHR43130">
    <property type="entry name" value="ARAC-FAMILY TRANSCRIPTIONAL REGULATOR"/>
    <property type="match status" value="1"/>
</dbReference>
<dbReference type="PANTHER" id="PTHR43130:SF3">
    <property type="entry name" value="HTH-TYPE TRANSCRIPTIONAL REGULATOR RV1931C"/>
    <property type="match status" value="1"/>
</dbReference>
<evidence type="ECO:0000259" key="3">
    <source>
        <dbReference type="PROSITE" id="PS01124"/>
    </source>
</evidence>
<proteinExistence type="predicted"/>
<dbReference type="SUPFAM" id="SSF52317">
    <property type="entry name" value="Class I glutamine amidotransferase-like"/>
    <property type="match status" value="1"/>
</dbReference>
<dbReference type="Pfam" id="PF12833">
    <property type="entry name" value="HTH_18"/>
    <property type="match status" value="1"/>
</dbReference>
<dbReference type="InterPro" id="IPR009057">
    <property type="entry name" value="Homeodomain-like_sf"/>
</dbReference>
<evidence type="ECO:0000256" key="2">
    <source>
        <dbReference type="ARBA" id="ARBA00023163"/>
    </source>
</evidence>
<dbReference type="GO" id="GO:0003700">
    <property type="term" value="F:DNA-binding transcription factor activity"/>
    <property type="evidence" value="ECO:0007669"/>
    <property type="project" value="InterPro"/>
</dbReference>
<evidence type="ECO:0000313" key="4">
    <source>
        <dbReference type="EMBL" id="KPM58336.1"/>
    </source>
</evidence>
<dbReference type="AlphaFoldDB" id="A0A0P7CBT6"/>
<name>A0A0P7CBT6_PSEPU</name>
<dbReference type="NCBIfam" id="NF006902">
    <property type="entry name" value="PRK09393.1"/>
    <property type="match status" value="1"/>
</dbReference>
<dbReference type="RefSeq" id="WP_054573812.1">
    <property type="nucleotide sequence ID" value="NZ_LKKS01000139.1"/>
</dbReference>
<dbReference type="InterPro" id="IPR052158">
    <property type="entry name" value="INH-QAR"/>
</dbReference>
<dbReference type="Gene3D" id="1.10.10.60">
    <property type="entry name" value="Homeodomain-like"/>
    <property type="match status" value="1"/>
</dbReference>
<dbReference type="SMART" id="SM00342">
    <property type="entry name" value="HTH_ARAC"/>
    <property type="match status" value="1"/>
</dbReference>
<dbReference type="Pfam" id="PF01965">
    <property type="entry name" value="DJ-1_PfpI"/>
    <property type="match status" value="1"/>
</dbReference>
<comment type="caution">
    <text evidence="4">The sequence shown here is derived from an EMBL/GenBank/DDBJ whole genome shotgun (WGS) entry which is preliminary data.</text>
</comment>
<dbReference type="CDD" id="cd03137">
    <property type="entry name" value="GATase1_AraC_1"/>
    <property type="match status" value="1"/>
</dbReference>
<evidence type="ECO:0000256" key="1">
    <source>
        <dbReference type="ARBA" id="ARBA00023015"/>
    </source>
</evidence>
<dbReference type="InterPro" id="IPR029062">
    <property type="entry name" value="Class_I_gatase-like"/>
</dbReference>
<protein>
    <submittedName>
        <fullName evidence="4">Transcriptional regulator</fullName>
    </submittedName>
</protein>